<feature type="binding site" evidence="3">
    <location>
        <position position="362"/>
    </location>
    <ligand>
        <name>CTP</name>
        <dbReference type="ChEBI" id="CHEBI:37563"/>
    </ligand>
</feature>
<dbReference type="InterPro" id="IPR036551">
    <property type="entry name" value="Flavin_trans-like"/>
</dbReference>
<feature type="binding site" evidence="3">
    <location>
        <position position="297"/>
    </location>
    <ligand>
        <name>CTP</name>
        <dbReference type="ChEBI" id="CHEBI:37563"/>
    </ligand>
</feature>
<protein>
    <recommendedName>
        <fullName evidence="3">Coenzyme A biosynthesis bifunctional protein CoaBC</fullName>
    </recommendedName>
    <alternativeName>
        <fullName evidence="3">DNA/pantothenate metabolism flavoprotein</fullName>
    </alternativeName>
    <alternativeName>
        <fullName evidence="3">Phosphopantothenoylcysteine synthetase/decarboxylase</fullName>
        <shortName evidence="3">PPCS-PPCDC</shortName>
    </alternativeName>
    <domain>
        <recommendedName>
            <fullName evidence="3">Phosphopantothenoylcysteine decarboxylase</fullName>
            <shortName evidence="3">PPC decarboxylase</shortName>
            <shortName evidence="3">PPC-DC</shortName>
            <ecNumber evidence="3">4.1.1.36</ecNumber>
        </recommendedName>
        <alternativeName>
            <fullName evidence="3">CoaC</fullName>
        </alternativeName>
    </domain>
    <domain>
        <recommendedName>
            <fullName evidence="3">Phosphopantothenate--cysteine ligase</fullName>
            <ecNumber evidence="3">6.3.2.5</ecNumber>
        </recommendedName>
        <alternativeName>
            <fullName evidence="3">CoaB</fullName>
        </alternativeName>
        <alternativeName>
            <fullName evidence="3">Phosphopantothenoylcysteine synthetase</fullName>
            <shortName evidence="3">PPC synthetase</shortName>
            <shortName evidence="3">PPC-S</shortName>
        </alternativeName>
    </domain>
</protein>
<dbReference type="GO" id="GO:0004633">
    <property type="term" value="F:phosphopantothenoylcysteine decarboxylase activity"/>
    <property type="evidence" value="ECO:0007669"/>
    <property type="project" value="UniProtKB-UniRule"/>
</dbReference>
<feature type="binding site" evidence="3">
    <location>
        <position position="344"/>
    </location>
    <ligand>
        <name>CTP</name>
        <dbReference type="ChEBI" id="CHEBI:37563"/>
    </ligand>
</feature>
<comment type="similarity">
    <text evidence="3 4">In the C-terminal section; belongs to the PPC synthetase family.</text>
</comment>
<feature type="binding site" evidence="3">
    <location>
        <position position="307"/>
    </location>
    <ligand>
        <name>CTP</name>
        <dbReference type="ChEBI" id="CHEBI:37563"/>
    </ligand>
</feature>
<keyword evidence="3 4" id="KW-0288">FMN</keyword>
<dbReference type="AlphaFoldDB" id="A0A5C1E5J3"/>
<dbReference type="InterPro" id="IPR007085">
    <property type="entry name" value="DNA/pantothenate-metab_flavo_C"/>
</dbReference>
<dbReference type="GO" id="GO:0015937">
    <property type="term" value="P:coenzyme A biosynthetic process"/>
    <property type="evidence" value="ECO:0007669"/>
    <property type="project" value="UniProtKB-UniRule"/>
</dbReference>
<evidence type="ECO:0000256" key="1">
    <source>
        <dbReference type="ARBA" id="ARBA00022793"/>
    </source>
</evidence>
<dbReference type="HAMAP" id="MF_02225">
    <property type="entry name" value="CoaBC"/>
    <property type="match status" value="1"/>
</dbReference>
<dbReference type="SUPFAM" id="SSF102645">
    <property type="entry name" value="CoaB-like"/>
    <property type="match status" value="1"/>
</dbReference>
<comment type="function">
    <text evidence="3">Catalyzes two sequential steps in the biosynthesis of coenzyme A. In the first step cysteine is conjugated to 4'-phosphopantothenate to form 4-phosphopantothenoylcysteine. In the second step the latter compound is decarboxylated to form 4'-phosphopantotheine.</text>
</comment>
<dbReference type="KEGG" id="otr:OTERR_06840"/>
<keyword evidence="1 3" id="KW-0210">Decarboxylase</keyword>
<comment type="catalytic activity">
    <reaction evidence="3 4">
        <text>(R)-4'-phosphopantothenate + L-cysteine + CTP = N-[(R)-4-phosphopantothenoyl]-L-cysteine + CMP + diphosphate + H(+)</text>
        <dbReference type="Rhea" id="RHEA:19397"/>
        <dbReference type="ChEBI" id="CHEBI:10986"/>
        <dbReference type="ChEBI" id="CHEBI:15378"/>
        <dbReference type="ChEBI" id="CHEBI:33019"/>
        <dbReference type="ChEBI" id="CHEBI:35235"/>
        <dbReference type="ChEBI" id="CHEBI:37563"/>
        <dbReference type="ChEBI" id="CHEBI:59458"/>
        <dbReference type="ChEBI" id="CHEBI:60377"/>
        <dbReference type="EC" id="6.3.2.5"/>
    </reaction>
</comment>
<keyword evidence="2 3" id="KW-0456">Lyase</keyword>
<dbReference type="Pfam" id="PF04127">
    <property type="entry name" value="DFP"/>
    <property type="match status" value="1"/>
</dbReference>
<dbReference type="Pfam" id="PF02441">
    <property type="entry name" value="Flavoprotein"/>
    <property type="match status" value="1"/>
</dbReference>
<proteinExistence type="inferred from homology"/>
<dbReference type="InterPro" id="IPR035929">
    <property type="entry name" value="CoaB-like_sf"/>
</dbReference>
<keyword evidence="3" id="KW-0479">Metal-binding</keyword>
<evidence type="ECO:0000313" key="7">
    <source>
        <dbReference type="EMBL" id="QEL64160.1"/>
    </source>
</evidence>
<comment type="function">
    <text evidence="4">Catalyzes two steps in the biosynthesis of coenzyme A. In the first step cysteine is conjugated to 4'-phosphopantothenate to form 4-phosphopantothenoylcysteine, in the latter compound is decarboxylated to form 4'-phosphopantotheine.</text>
</comment>
<accession>A0A5C1E5J3</accession>
<dbReference type="EC" id="4.1.1.36" evidence="3"/>
<dbReference type="GO" id="GO:0046872">
    <property type="term" value="F:metal ion binding"/>
    <property type="evidence" value="ECO:0007669"/>
    <property type="project" value="UniProtKB-KW"/>
</dbReference>
<comment type="catalytic activity">
    <reaction evidence="3 4">
        <text>N-[(R)-4-phosphopantothenoyl]-L-cysteine + H(+) = (R)-4'-phosphopantetheine + CO2</text>
        <dbReference type="Rhea" id="RHEA:16793"/>
        <dbReference type="ChEBI" id="CHEBI:15378"/>
        <dbReference type="ChEBI" id="CHEBI:16526"/>
        <dbReference type="ChEBI" id="CHEBI:59458"/>
        <dbReference type="ChEBI" id="CHEBI:61723"/>
        <dbReference type="EC" id="4.1.1.36"/>
    </reaction>
</comment>
<comment type="similarity">
    <text evidence="3 4">In the N-terminal section; belongs to the HFCD (homo-oligomeric flavin containing Cys decarboxylase) superfamily.</text>
</comment>
<keyword evidence="3 4" id="KW-0285">Flavoprotein</keyword>
<gene>
    <name evidence="7" type="primary">dfp</name>
    <name evidence="3" type="synonym">coaBC</name>
    <name evidence="7" type="ORF">OTERR_06840</name>
</gene>
<dbReference type="GO" id="GO:0015941">
    <property type="term" value="P:pantothenate catabolic process"/>
    <property type="evidence" value="ECO:0007669"/>
    <property type="project" value="InterPro"/>
</dbReference>
<name>A0A5C1E5J3_9RHOO</name>
<evidence type="ECO:0000256" key="2">
    <source>
        <dbReference type="ARBA" id="ARBA00023239"/>
    </source>
</evidence>
<dbReference type="NCBIfam" id="TIGR00521">
    <property type="entry name" value="coaBC_dfp"/>
    <property type="match status" value="1"/>
</dbReference>
<dbReference type="Proteomes" id="UP000323671">
    <property type="component" value="Chromosome"/>
</dbReference>
<evidence type="ECO:0000259" key="5">
    <source>
        <dbReference type="Pfam" id="PF02441"/>
    </source>
</evidence>
<dbReference type="Gene3D" id="3.40.50.10300">
    <property type="entry name" value="CoaB-like"/>
    <property type="match status" value="1"/>
</dbReference>
<dbReference type="PANTHER" id="PTHR14359">
    <property type="entry name" value="HOMO-OLIGOMERIC FLAVIN CONTAINING CYS DECARBOXYLASE FAMILY"/>
    <property type="match status" value="1"/>
</dbReference>
<dbReference type="PANTHER" id="PTHR14359:SF6">
    <property type="entry name" value="PHOSPHOPANTOTHENOYLCYSTEINE DECARBOXYLASE"/>
    <property type="match status" value="1"/>
</dbReference>
<evidence type="ECO:0000313" key="8">
    <source>
        <dbReference type="Proteomes" id="UP000323671"/>
    </source>
</evidence>
<dbReference type="SUPFAM" id="SSF52507">
    <property type="entry name" value="Homo-oligomeric flavin-containing Cys decarboxylases, HFCD"/>
    <property type="match status" value="1"/>
</dbReference>
<sequence length="416" mass="43042">MALPEQFAHSTAPSASTDGLELAGRRILLGVTGGVAAYKAAELTRQLIKAGATVRVAMTEAATRFVAPATFQALSGQSVFVDAWDARVPNLMPHIELSREADVVLVAPATADFLAKVVQGRADDLLSTLVLARDCPLLVAPAMNKQMWDNPATQRNVAQLAADDISMLGPDEGVQACGETGFGRMLEPEVLVEEVIAFFTPKVLAGKQVLLTAGPTFEAIDPVRGITNLSSGRMGYALARAARQAGAAVTLVSGPTGLPCPVGVARIDVTSALEMHGAVLSRAAASDVFIAVAAVADYRPAAPETRKIKKTAAGGEAMTLALTRNPDILSDVAALPAPPYCVGFAAESHDLAQYAEAKRVNKKLPLVVGNLIGDGFGGDSNKVILFDASGAHPLATTSKHGIARDIVARIAAALAG</sequence>
<dbReference type="EMBL" id="CP022579">
    <property type="protein sequence ID" value="QEL64160.1"/>
    <property type="molecule type" value="Genomic_DNA"/>
</dbReference>
<dbReference type="GO" id="GO:0010181">
    <property type="term" value="F:FMN binding"/>
    <property type="evidence" value="ECO:0007669"/>
    <property type="project" value="UniProtKB-UniRule"/>
</dbReference>
<dbReference type="Gene3D" id="3.40.50.1950">
    <property type="entry name" value="Flavin prenyltransferase-like"/>
    <property type="match status" value="1"/>
</dbReference>
<dbReference type="UniPathway" id="UPA00241">
    <property type="reaction ID" value="UER00353"/>
</dbReference>
<dbReference type="InterPro" id="IPR003382">
    <property type="entry name" value="Flavoprotein"/>
</dbReference>
<evidence type="ECO:0000256" key="3">
    <source>
        <dbReference type="HAMAP-Rule" id="MF_02225"/>
    </source>
</evidence>
<comment type="cofactor">
    <cofactor evidence="3">
        <name>FMN</name>
        <dbReference type="ChEBI" id="CHEBI:58210"/>
    </cofactor>
    <text evidence="3">Binds 1 FMN per subunit.</text>
</comment>
<organism evidence="7 8">
    <name type="scientific">Oryzomicrobium terrae</name>
    <dbReference type="NCBI Taxonomy" id="1735038"/>
    <lineage>
        <taxon>Bacteria</taxon>
        <taxon>Pseudomonadati</taxon>
        <taxon>Pseudomonadota</taxon>
        <taxon>Betaproteobacteria</taxon>
        <taxon>Rhodocyclales</taxon>
        <taxon>Rhodocyclaceae</taxon>
        <taxon>Oryzomicrobium</taxon>
    </lineage>
</organism>
<dbReference type="GO" id="GO:0004632">
    <property type="term" value="F:phosphopantothenate--cysteine ligase activity"/>
    <property type="evidence" value="ECO:0007669"/>
    <property type="project" value="UniProtKB-UniRule"/>
</dbReference>
<keyword evidence="3" id="KW-0460">Magnesium</keyword>
<dbReference type="EC" id="6.3.2.5" evidence="3"/>
<feature type="region of interest" description="Phosphopantothenoylcysteine decarboxylase" evidence="3">
    <location>
        <begin position="1"/>
        <end position="208"/>
    </location>
</feature>
<keyword evidence="8" id="KW-1185">Reference proteome</keyword>
<feature type="binding site" evidence="3">
    <location>
        <position position="358"/>
    </location>
    <ligand>
        <name>CTP</name>
        <dbReference type="ChEBI" id="CHEBI:37563"/>
    </ligand>
</feature>
<feature type="domain" description="DNA/pantothenate metabolism flavoprotein C-terminal" evidence="6">
    <location>
        <begin position="204"/>
        <end position="412"/>
    </location>
</feature>
<feature type="region of interest" description="Phosphopantothenate--cysteine ligase" evidence="3">
    <location>
        <begin position="209"/>
        <end position="416"/>
    </location>
</feature>
<evidence type="ECO:0000256" key="4">
    <source>
        <dbReference type="RuleBase" id="RU364078"/>
    </source>
</evidence>
<evidence type="ECO:0000259" key="6">
    <source>
        <dbReference type="Pfam" id="PF04127"/>
    </source>
</evidence>
<comment type="pathway">
    <text evidence="3 4">Cofactor biosynthesis; coenzyme A biosynthesis; CoA from (R)-pantothenate: step 2/5.</text>
</comment>
<feature type="active site" description="Proton donor" evidence="3">
    <location>
        <position position="177"/>
    </location>
</feature>
<feature type="domain" description="Flavoprotein" evidence="5">
    <location>
        <begin position="26"/>
        <end position="197"/>
    </location>
</feature>
<dbReference type="GO" id="GO:0071513">
    <property type="term" value="C:phosphopantothenoylcysteine decarboxylase complex"/>
    <property type="evidence" value="ECO:0007669"/>
    <property type="project" value="TreeGrafter"/>
</dbReference>
<keyword evidence="3 4" id="KW-0436">Ligase</keyword>
<comment type="cofactor">
    <cofactor evidence="3">
        <name>Mg(2+)</name>
        <dbReference type="ChEBI" id="CHEBI:18420"/>
    </cofactor>
</comment>
<reference evidence="7 8" key="1">
    <citation type="submission" date="2017-07" db="EMBL/GenBank/DDBJ databases">
        <title>Complete genome sequence of Oryzomicrobium terrae TPP412.</title>
        <authorList>
            <person name="Chiu L.-W."/>
            <person name="Lo K.-J."/>
            <person name="Tsai Y.-M."/>
            <person name="Lin S.-S."/>
            <person name="Kuo C.-H."/>
            <person name="Liu C.-T."/>
        </authorList>
    </citation>
    <scope>NUCLEOTIDE SEQUENCE [LARGE SCALE GENOMIC DNA]</scope>
    <source>
        <strain evidence="7 8">TPP412</strain>
    </source>
</reference>
<comment type="caution">
    <text evidence="3">Lacks conserved residue(s) required for the propagation of feature annotation.</text>
</comment>
<dbReference type="InterPro" id="IPR005252">
    <property type="entry name" value="CoaBC"/>
</dbReference>
<keyword evidence="3" id="KW-0511">Multifunctional enzyme</keyword>
<comment type="pathway">
    <text evidence="3 4">Cofactor biosynthesis; coenzyme A biosynthesis; CoA from (R)-pantothenate: step 3/5.</text>
</comment>
<feature type="binding site" evidence="3">
    <location>
        <begin position="326"/>
        <end position="329"/>
    </location>
    <ligand>
        <name>CTP</name>
        <dbReference type="ChEBI" id="CHEBI:37563"/>
    </ligand>
</feature>